<dbReference type="InterPro" id="IPR000073">
    <property type="entry name" value="AB_hydrolase_1"/>
</dbReference>
<feature type="domain" description="AB hydrolase-1" evidence="2">
    <location>
        <begin position="32"/>
        <end position="241"/>
    </location>
</feature>
<gene>
    <name evidence="3" type="ORF">DGD08_04820</name>
</gene>
<dbReference type="AlphaFoldDB" id="A0A3D4V5U8"/>
<comment type="caution">
    <text evidence="3">The sequence shown here is derived from an EMBL/GenBank/DDBJ whole genome shotgun (WGS) entry which is preliminary data.</text>
</comment>
<reference evidence="3 4" key="1">
    <citation type="journal article" date="2018" name="Nat. Biotechnol.">
        <title>A standardized bacterial taxonomy based on genome phylogeny substantially revises the tree of life.</title>
        <authorList>
            <person name="Parks D.H."/>
            <person name="Chuvochina M."/>
            <person name="Waite D.W."/>
            <person name="Rinke C."/>
            <person name="Skarshewski A."/>
            <person name="Chaumeil P.A."/>
            <person name="Hugenholtz P."/>
        </authorList>
    </citation>
    <scope>NUCLEOTIDE SEQUENCE [LARGE SCALE GENOMIC DNA]</scope>
    <source>
        <strain evidence="3">UBA8844</strain>
    </source>
</reference>
<dbReference type="OMA" id="FMAKRMG"/>
<evidence type="ECO:0000313" key="4">
    <source>
        <dbReference type="Proteomes" id="UP000264071"/>
    </source>
</evidence>
<dbReference type="Proteomes" id="UP000264071">
    <property type="component" value="Unassembled WGS sequence"/>
</dbReference>
<feature type="chain" id="PRO_5017558386" evidence="1">
    <location>
        <begin position="24"/>
        <end position="252"/>
    </location>
</feature>
<accession>A0A3D4V5U8</accession>
<dbReference type="Pfam" id="PF12697">
    <property type="entry name" value="Abhydrolase_6"/>
    <property type="match status" value="1"/>
</dbReference>
<proteinExistence type="predicted"/>
<name>A0A3D4V5U8_9BACT</name>
<dbReference type="InterPro" id="IPR052897">
    <property type="entry name" value="Sec-Metab_Biosynth_Hydrolase"/>
</dbReference>
<protein>
    <submittedName>
        <fullName evidence="3">Alpha/beta hydrolase</fullName>
    </submittedName>
</protein>
<organism evidence="3 4">
    <name type="scientific">Gemmatimonas aurantiaca</name>
    <dbReference type="NCBI Taxonomy" id="173480"/>
    <lineage>
        <taxon>Bacteria</taxon>
        <taxon>Pseudomonadati</taxon>
        <taxon>Gemmatimonadota</taxon>
        <taxon>Gemmatimonadia</taxon>
        <taxon>Gemmatimonadales</taxon>
        <taxon>Gemmatimonadaceae</taxon>
        <taxon>Gemmatimonas</taxon>
    </lineage>
</organism>
<keyword evidence="3" id="KW-0378">Hydrolase</keyword>
<feature type="signal peptide" evidence="1">
    <location>
        <begin position="1"/>
        <end position="23"/>
    </location>
</feature>
<evidence type="ECO:0000313" key="3">
    <source>
        <dbReference type="EMBL" id="HCT56519.1"/>
    </source>
</evidence>
<dbReference type="PANTHER" id="PTHR37017">
    <property type="entry name" value="AB HYDROLASE-1 DOMAIN-CONTAINING PROTEIN-RELATED"/>
    <property type="match status" value="1"/>
</dbReference>
<dbReference type="InterPro" id="IPR029058">
    <property type="entry name" value="AB_hydrolase_fold"/>
</dbReference>
<sequence length="252" mass="25978">MTKYLRILGALAWTLVATTPTHAQGSNAAMNIVLVHGAWADGSGWQRIHDILRAKGHRVSIVQNPLTSLADDVAAVNRVLARQDGPALLVGHSYGGAVISEAGGAANVAGLVYVAAFVPDAGESVASLTEGGAPPPLQPSADGFLFFDPNIFAQAFAPDLPAAQGAFLAAAQIPPAGVAFGTPISKPAWKTRRSFYVLATDDRVIPPAAQERMAARANAVVTRVKGSHAVYMSQPEAVADAIDAAARAISGK</sequence>
<dbReference type="EMBL" id="DPIY01000005">
    <property type="protein sequence ID" value="HCT56519.1"/>
    <property type="molecule type" value="Genomic_DNA"/>
</dbReference>
<dbReference type="Gene3D" id="3.40.50.1820">
    <property type="entry name" value="alpha/beta hydrolase"/>
    <property type="match status" value="1"/>
</dbReference>
<dbReference type="SUPFAM" id="SSF53474">
    <property type="entry name" value="alpha/beta-Hydrolases"/>
    <property type="match status" value="1"/>
</dbReference>
<evidence type="ECO:0000259" key="2">
    <source>
        <dbReference type="Pfam" id="PF12697"/>
    </source>
</evidence>
<evidence type="ECO:0000256" key="1">
    <source>
        <dbReference type="SAM" id="SignalP"/>
    </source>
</evidence>
<dbReference type="PANTHER" id="PTHR37017:SF11">
    <property type="entry name" value="ESTERASE_LIPASE_THIOESTERASE DOMAIN-CONTAINING PROTEIN"/>
    <property type="match status" value="1"/>
</dbReference>
<dbReference type="GO" id="GO:0016787">
    <property type="term" value="F:hydrolase activity"/>
    <property type="evidence" value="ECO:0007669"/>
    <property type="project" value="UniProtKB-KW"/>
</dbReference>
<keyword evidence="1" id="KW-0732">Signal</keyword>